<dbReference type="AlphaFoldDB" id="A0A8S4PH71"/>
<comment type="caution">
    <text evidence="3">The sequence shown here is derived from an EMBL/GenBank/DDBJ whole genome shotgun (WGS) entry which is preliminary data.</text>
</comment>
<dbReference type="InterPro" id="IPR012341">
    <property type="entry name" value="6hp_glycosidase-like_sf"/>
</dbReference>
<sequence>VKRHAALGGDDGIRYPWEQAYTGYDTCPWDKASMYQLHVTADVSYALRQYLYATNDVDILRTGKGRKLAVEIARFWSKRAKLISAEKGYGIYAVMGPDEYHYNVNNSIFTNYNAKLSLLLPSYIQDTLGMSYPASVQVEISKWLEQAAKMYLPFDSESQYHPQFDGFDIKNSTIKQSDVVLLGYPLMMEMTPTVRKNDLVIYEELTDKYGPDTGTWSMHTVGWLELGNYTKANEMFEVMFRNVNGPFKIFSEKPADGEEGMRCTNFITGAGGMLQSVVFGYGGIRLRGHSMEISPAMIPGASLWQIKGLHYRSAIFDLIVDNDHMTLTLTSIEANRGPDMYITYGNTNAHGNKFELGIPIKLSHQTVRITTKREFTGTISPSQIPSLSNHLKLNSYVVILLVYFTMIVSY</sequence>
<dbReference type="InterPro" id="IPR005195">
    <property type="entry name" value="Glyco_hydro_65_M"/>
</dbReference>
<feature type="domain" description="Glycoside hydrolase family 65 central catalytic" evidence="2">
    <location>
        <begin position="2"/>
        <end position="170"/>
    </location>
</feature>
<dbReference type="PANTHER" id="PTHR11051">
    <property type="entry name" value="GLYCOSYL HYDROLASE-RELATED"/>
    <property type="match status" value="1"/>
</dbReference>
<feature type="non-terminal residue" evidence="3">
    <location>
        <position position="410"/>
    </location>
</feature>
<dbReference type="OrthoDB" id="200349at2759"/>
<name>A0A8S4PH71_OWEFU</name>
<dbReference type="GO" id="GO:0004553">
    <property type="term" value="F:hydrolase activity, hydrolyzing O-glycosyl compounds"/>
    <property type="evidence" value="ECO:0007669"/>
    <property type="project" value="TreeGrafter"/>
</dbReference>
<dbReference type="EMBL" id="CAIIXF020000008">
    <property type="protein sequence ID" value="CAH1792619.1"/>
    <property type="molecule type" value="Genomic_DNA"/>
</dbReference>
<dbReference type="Gene3D" id="1.50.10.10">
    <property type="match status" value="1"/>
</dbReference>
<evidence type="ECO:0000313" key="4">
    <source>
        <dbReference type="Proteomes" id="UP000749559"/>
    </source>
</evidence>
<comment type="similarity">
    <text evidence="1">Belongs to the glycosyl hydrolase 65 family.</text>
</comment>
<dbReference type="PANTHER" id="PTHR11051:SF8">
    <property type="entry name" value="PROTEIN-GLUCOSYLGALACTOSYLHYDROXYLYSINE GLUCOSIDASE"/>
    <property type="match status" value="1"/>
</dbReference>
<dbReference type="SUPFAM" id="SSF48208">
    <property type="entry name" value="Six-hairpin glycosidases"/>
    <property type="match status" value="1"/>
</dbReference>
<dbReference type="InterPro" id="IPR008928">
    <property type="entry name" value="6-hairpin_glycosidase_sf"/>
</dbReference>
<evidence type="ECO:0000259" key="2">
    <source>
        <dbReference type="Pfam" id="PF03632"/>
    </source>
</evidence>
<organism evidence="3 4">
    <name type="scientific">Owenia fusiformis</name>
    <name type="common">Polychaete worm</name>
    <dbReference type="NCBI Taxonomy" id="6347"/>
    <lineage>
        <taxon>Eukaryota</taxon>
        <taxon>Metazoa</taxon>
        <taxon>Spiralia</taxon>
        <taxon>Lophotrochozoa</taxon>
        <taxon>Annelida</taxon>
        <taxon>Polychaeta</taxon>
        <taxon>Sedentaria</taxon>
        <taxon>Canalipalpata</taxon>
        <taxon>Sabellida</taxon>
        <taxon>Oweniida</taxon>
        <taxon>Oweniidae</taxon>
        <taxon>Owenia</taxon>
    </lineage>
</organism>
<gene>
    <name evidence="3" type="ORF">OFUS_LOCUS17562</name>
</gene>
<keyword evidence="4" id="KW-1185">Reference proteome</keyword>
<reference evidence="3" key="1">
    <citation type="submission" date="2022-03" db="EMBL/GenBank/DDBJ databases">
        <authorList>
            <person name="Martin C."/>
        </authorList>
    </citation>
    <scope>NUCLEOTIDE SEQUENCE</scope>
</reference>
<dbReference type="Pfam" id="PF03632">
    <property type="entry name" value="Glyco_hydro_65m"/>
    <property type="match status" value="1"/>
</dbReference>
<protein>
    <recommendedName>
        <fullName evidence="2">Glycoside hydrolase family 65 central catalytic domain-containing protein</fullName>
    </recommendedName>
</protein>
<proteinExistence type="inferred from homology"/>
<evidence type="ECO:0000313" key="3">
    <source>
        <dbReference type="EMBL" id="CAH1792619.1"/>
    </source>
</evidence>
<evidence type="ECO:0000256" key="1">
    <source>
        <dbReference type="ARBA" id="ARBA00006768"/>
    </source>
</evidence>
<accession>A0A8S4PH71</accession>
<dbReference type="Proteomes" id="UP000749559">
    <property type="component" value="Unassembled WGS sequence"/>
</dbReference>
<dbReference type="GO" id="GO:0005975">
    <property type="term" value="P:carbohydrate metabolic process"/>
    <property type="evidence" value="ECO:0007669"/>
    <property type="project" value="InterPro"/>
</dbReference>